<sequence length="197" mass="22477">MSNEKSFLSKALGPFSRESRALKRDEREWMDTLRETRDLLTDVLHGIRDEVKELNLALLTITGLEAEYAAAVEQGDIPLINEKSRSIDDWKGCIGQLGIDVFRIPESTAQFYRTHFVKAQKILANAPDQFSFIVQQAPRHIPQKVQTFLDRVKQSHNFFEDKKLDDDADTATVVDSYGIPLDDALVKVLLELKDPKF</sequence>
<dbReference type="AlphaFoldDB" id="A0A1F8GRM9"/>
<reference evidence="1 2" key="1">
    <citation type="journal article" date="2016" name="Nat. Commun.">
        <title>Thousands of microbial genomes shed light on interconnected biogeochemical processes in an aquifer system.</title>
        <authorList>
            <person name="Anantharaman K."/>
            <person name="Brown C.T."/>
            <person name="Hug L.A."/>
            <person name="Sharon I."/>
            <person name="Castelle C.J."/>
            <person name="Probst A.J."/>
            <person name="Thomas B.C."/>
            <person name="Singh A."/>
            <person name="Wilkins M.J."/>
            <person name="Karaoz U."/>
            <person name="Brodie E.L."/>
            <person name="Williams K.H."/>
            <person name="Hubbard S.S."/>
            <person name="Banfield J.F."/>
        </authorList>
    </citation>
    <scope>NUCLEOTIDE SEQUENCE [LARGE SCALE GENOMIC DNA]</scope>
</reference>
<accession>A0A1F8GRM9</accession>
<protein>
    <submittedName>
        <fullName evidence="1">Uncharacterized protein</fullName>
    </submittedName>
</protein>
<dbReference type="EMBL" id="MGKP01000024">
    <property type="protein sequence ID" value="OGN28082.1"/>
    <property type="molecule type" value="Genomic_DNA"/>
</dbReference>
<organism evidence="1 2">
    <name type="scientific">Candidatus Yanofskybacteria bacterium RIFCSPLOWO2_01_FULL_49_25</name>
    <dbReference type="NCBI Taxonomy" id="1802701"/>
    <lineage>
        <taxon>Bacteria</taxon>
        <taxon>Candidatus Yanofskyibacteriota</taxon>
    </lineage>
</organism>
<name>A0A1F8GRM9_9BACT</name>
<dbReference type="Proteomes" id="UP000179047">
    <property type="component" value="Unassembled WGS sequence"/>
</dbReference>
<comment type="caution">
    <text evidence="1">The sequence shown here is derived from an EMBL/GenBank/DDBJ whole genome shotgun (WGS) entry which is preliminary data.</text>
</comment>
<evidence type="ECO:0000313" key="2">
    <source>
        <dbReference type="Proteomes" id="UP000179047"/>
    </source>
</evidence>
<evidence type="ECO:0000313" key="1">
    <source>
        <dbReference type="EMBL" id="OGN28082.1"/>
    </source>
</evidence>
<dbReference type="STRING" id="1802701.A3A33_04050"/>
<proteinExistence type="predicted"/>
<gene>
    <name evidence="1" type="ORF">A3A33_04050</name>
</gene>